<dbReference type="Proteomes" id="UP000018001">
    <property type="component" value="Unassembled WGS sequence"/>
</dbReference>
<evidence type="ECO:0000313" key="1">
    <source>
        <dbReference type="EMBL" id="GAD97715.1"/>
    </source>
</evidence>
<evidence type="ECO:0000313" key="2">
    <source>
        <dbReference type="Proteomes" id="UP000018001"/>
    </source>
</evidence>
<accession>V5I3J1</accession>
<protein>
    <submittedName>
        <fullName evidence="1">Uncharacterized protein</fullName>
    </submittedName>
</protein>
<dbReference type="AlphaFoldDB" id="V5I3J1"/>
<gene>
    <name evidence="1" type="ORF">PVAR5_6395</name>
</gene>
<proteinExistence type="predicted"/>
<dbReference type="InParanoid" id="V5I3J1"/>
<comment type="caution">
    <text evidence="1">The sequence shown here is derived from an EMBL/GenBank/DDBJ whole genome shotgun (WGS) entry which is preliminary data.</text>
</comment>
<dbReference type="EMBL" id="BAUL01000212">
    <property type="protein sequence ID" value="GAD97715.1"/>
    <property type="molecule type" value="Genomic_DNA"/>
</dbReference>
<dbReference type="HOGENOM" id="CLU_1366066_0_0_1"/>
<reference evidence="2" key="1">
    <citation type="journal article" date="2014" name="Genome Announc.">
        <title>Draft genome sequence of the formaldehyde-resistant fungus Byssochlamys spectabilis No. 5 (anamorph Paecilomyces variotii No. 5) (NBRC109023).</title>
        <authorList>
            <person name="Oka T."/>
            <person name="Ekino K."/>
            <person name="Fukuda K."/>
            <person name="Nomura Y."/>
        </authorList>
    </citation>
    <scope>NUCLEOTIDE SEQUENCE [LARGE SCALE GENOMIC DNA]</scope>
    <source>
        <strain evidence="2">No. 5 / NBRC 109023</strain>
    </source>
</reference>
<sequence>MHRSIDVRLEYPLGGSTRIMYGVRSNTARGTERAEGDAVAAPDTADSRASTMGYFPSASFRQHREAFELLGRQTVVHKTDAVLQYLLLPPEAWGLGCVSGQALVLHIALCYVTEPQASGTDLQLVTYGRLLAANFDCSQLHSRSSERRCPLHPFGASGPQNQPFTPNRFVHFRSRAWSRLLRRLLAMTLATWEKPNSPIG</sequence>
<organism evidence="1 2">
    <name type="scientific">Byssochlamys spectabilis (strain No. 5 / NBRC 109023)</name>
    <name type="common">Paecilomyces variotii</name>
    <dbReference type="NCBI Taxonomy" id="1356009"/>
    <lineage>
        <taxon>Eukaryota</taxon>
        <taxon>Fungi</taxon>
        <taxon>Dikarya</taxon>
        <taxon>Ascomycota</taxon>
        <taxon>Pezizomycotina</taxon>
        <taxon>Eurotiomycetes</taxon>
        <taxon>Eurotiomycetidae</taxon>
        <taxon>Eurotiales</taxon>
        <taxon>Thermoascaceae</taxon>
        <taxon>Paecilomyces</taxon>
    </lineage>
</organism>
<keyword evidence="2" id="KW-1185">Reference proteome</keyword>
<name>V5I3J1_BYSSN</name>